<accession>A0A520MWE4</accession>
<proteinExistence type="predicted"/>
<dbReference type="AlphaFoldDB" id="A0A520MWE4"/>
<name>A0A520MWE4_9GAMM</name>
<evidence type="ECO:0000313" key="2">
    <source>
        <dbReference type="Proteomes" id="UP000315498"/>
    </source>
</evidence>
<sequence>MPKKIESSSKDLEKKLDLLIKRFEEQRGIINSYIKRERDWKKDKVLHRKEVSRLEKDLNKAKNE</sequence>
<reference evidence="1 2" key="1">
    <citation type="submission" date="2019-02" db="EMBL/GenBank/DDBJ databases">
        <title>Prokaryotic population dynamics and viral predation in marine succession experiment using metagenomics: the confinement effect.</title>
        <authorList>
            <person name="Haro-Moreno J.M."/>
            <person name="Rodriguez-Valera F."/>
            <person name="Lopez-Perez M."/>
        </authorList>
    </citation>
    <scope>NUCLEOTIDE SEQUENCE [LARGE SCALE GENOMIC DNA]</scope>
    <source>
        <strain evidence="1">MED-G161</strain>
    </source>
</reference>
<gene>
    <name evidence="1" type="ORF">EVA94_00615</name>
</gene>
<protein>
    <submittedName>
        <fullName evidence="1">Uncharacterized protein</fullName>
    </submittedName>
</protein>
<dbReference type="Proteomes" id="UP000315498">
    <property type="component" value="Unassembled WGS sequence"/>
</dbReference>
<organism evidence="1 2">
    <name type="scientific">SAR86 cluster bacterium</name>
    <dbReference type="NCBI Taxonomy" id="2030880"/>
    <lineage>
        <taxon>Bacteria</taxon>
        <taxon>Pseudomonadati</taxon>
        <taxon>Pseudomonadota</taxon>
        <taxon>Gammaproteobacteria</taxon>
        <taxon>SAR86 cluster</taxon>
    </lineage>
</organism>
<dbReference type="EMBL" id="SHBG01000003">
    <property type="protein sequence ID" value="RZO25524.1"/>
    <property type="molecule type" value="Genomic_DNA"/>
</dbReference>
<evidence type="ECO:0000313" key="1">
    <source>
        <dbReference type="EMBL" id="RZO25524.1"/>
    </source>
</evidence>
<comment type="caution">
    <text evidence="1">The sequence shown here is derived from an EMBL/GenBank/DDBJ whole genome shotgun (WGS) entry which is preliminary data.</text>
</comment>